<comment type="similarity">
    <text evidence="3">Belongs to the protein kinase superfamily. Ser/Thr protein kinase family.</text>
</comment>
<keyword evidence="14 20" id="KW-0472">Membrane</keyword>
<evidence type="ECO:0000256" key="2">
    <source>
        <dbReference type="ARBA" id="ARBA00004479"/>
    </source>
</evidence>
<dbReference type="InterPro" id="IPR000719">
    <property type="entry name" value="Prot_kinase_dom"/>
</dbReference>
<comment type="caution">
    <text evidence="23">The sequence shown here is derived from an EMBL/GenBank/DDBJ whole genome shotgun (WGS) entry which is preliminary data.</text>
</comment>
<keyword evidence="10" id="KW-0677">Repeat</keyword>
<keyword evidence="8 20" id="KW-0812">Transmembrane</keyword>
<dbReference type="InterPro" id="IPR001245">
    <property type="entry name" value="Ser-Thr/Tyr_kinase_cat_dom"/>
</dbReference>
<feature type="transmembrane region" description="Helical" evidence="20">
    <location>
        <begin position="702"/>
        <end position="722"/>
    </location>
</feature>
<evidence type="ECO:0000256" key="20">
    <source>
        <dbReference type="SAM" id="Phobius"/>
    </source>
</evidence>
<dbReference type="SMART" id="SM00220">
    <property type="entry name" value="S_TKc"/>
    <property type="match status" value="1"/>
</dbReference>
<comment type="catalytic activity">
    <reaction evidence="19">
        <text>L-seryl-[protein] + ATP = O-phospho-L-seryl-[protein] + ADP + H(+)</text>
        <dbReference type="Rhea" id="RHEA:17989"/>
        <dbReference type="Rhea" id="RHEA-COMP:9863"/>
        <dbReference type="Rhea" id="RHEA-COMP:11604"/>
        <dbReference type="ChEBI" id="CHEBI:15378"/>
        <dbReference type="ChEBI" id="CHEBI:29999"/>
        <dbReference type="ChEBI" id="CHEBI:30616"/>
        <dbReference type="ChEBI" id="CHEBI:83421"/>
        <dbReference type="ChEBI" id="CHEBI:456216"/>
        <dbReference type="EC" id="2.7.11.1"/>
    </reaction>
</comment>
<keyword evidence="6" id="KW-1003">Cell membrane</keyword>
<dbReference type="InterPro" id="IPR032675">
    <property type="entry name" value="LRR_dom_sf"/>
</dbReference>
<gene>
    <name evidence="23" type="ORF">CASFOL_020332</name>
</gene>
<feature type="chain" id="PRO_5044850982" description="non-specific serine/threonine protein kinase" evidence="21">
    <location>
        <begin position="23"/>
        <end position="1089"/>
    </location>
</feature>
<evidence type="ECO:0000256" key="5">
    <source>
        <dbReference type="ARBA" id="ARBA00012513"/>
    </source>
</evidence>
<dbReference type="SUPFAM" id="SSF52058">
    <property type="entry name" value="L domain-like"/>
    <property type="match status" value="2"/>
</dbReference>
<evidence type="ECO:0000256" key="19">
    <source>
        <dbReference type="ARBA" id="ARBA00048679"/>
    </source>
</evidence>
<evidence type="ECO:0000256" key="9">
    <source>
        <dbReference type="ARBA" id="ARBA00022729"/>
    </source>
</evidence>
<dbReference type="FunFam" id="3.30.200.20:FF:000162">
    <property type="entry name" value="Adenine nucleotide alpha hydrolase-like domain kinase"/>
    <property type="match status" value="1"/>
</dbReference>
<dbReference type="Gene3D" id="3.80.10.10">
    <property type="entry name" value="Ribonuclease Inhibitor"/>
    <property type="match status" value="4"/>
</dbReference>
<keyword evidence="7" id="KW-0433">Leucine-rich repeat</keyword>
<dbReference type="PROSITE" id="PS51450">
    <property type="entry name" value="LRR"/>
    <property type="match status" value="1"/>
</dbReference>
<dbReference type="Pfam" id="PF08263">
    <property type="entry name" value="LRRNT_2"/>
    <property type="match status" value="1"/>
</dbReference>
<dbReference type="SUPFAM" id="SSF56112">
    <property type="entry name" value="Protein kinase-like (PK-like)"/>
    <property type="match status" value="1"/>
</dbReference>
<comment type="similarity">
    <text evidence="4">Belongs to the RLP family.</text>
</comment>
<dbReference type="InterPro" id="IPR003591">
    <property type="entry name" value="Leu-rich_rpt_typical-subtyp"/>
</dbReference>
<dbReference type="Pfam" id="PF07714">
    <property type="entry name" value="PK_Tyr_Ser-Thr"/>
    <property type="match status" value="1"/>
</dbReference>
<dbReference type="InterPro" id="IPR011009">
    <property type="entry name" value="Kinase-like_dom_sf"/>
</dbReference>
<dbReference type="GO" id="GO:0004674">
    <property type="term" value="F:protein serine/threonine kinase activity"/>
    <property type="evidence" value="ECO:0007669"/>
    <property type="project" value="UniProtKB-EC"/>
</dbReference>
<dbReference type="Proteomes" id="UP001632038">
    <property type="component" value="Unassembled WGS sequence"/>
</dbReference>
<dbReference type="Pfam" id="PF00560">
    <property type="entry name" value="LRR_1"/>
    <property type="match status" value="8"/>
</dbReference>
<evidence type="ECO:0000256" key="18">
    <source>
        <dbReference type="ARBA" id="ARBA00047899"/>
    </source>
</evidence>
<dbReference type="SMART" id="SM00369">
    <property type="entry name" value="LRR_TYP"/>
    <property type="match status" value="7"/>
</dbReference>
<dbReference type="AlphaFoldDB" id="A0ABD3D495"/>
<keyword evidence="24" id="KW-1185">Reference proteome</keyword>
<evidence type="ECO:0000256" key="17">
    <source>
        <dbReference type="ARBA" id="ARBA00023180"/>
    </source>
</evidence>
<accession>A0ABD3D495</accession>
<evidence type="ECO:0000256" key="11">
    <source>
        <dbReference type="ARBA" id="ARBA00022741"/>
    </source>
</evidence>
<dbReference type="InterPro" id="IPR013210">
    <property type="entry name" value="LRR_N_plant-typ"/>
</dbReference>
<dbReference type="GO" id="GO:0005524">
    <property type="term" value="F:ATP binding"/>
    <property type="evidence" value="ECO:0007669"/>
    <property type="project" value="UniProtKB-KW"/>
</dbReference>
<evidence type="ECO:0000256" key="4">
    <source>
        <dbReference type="ARBA" id="ARBA00009592"/>
    </source>
</evidence>
<dbReference type="PANTHER" id="PTHR48053:SF164">
    <property type="entry name" value="LEUCINE-RICH REPEAT-CONTAINING N-TERMINAL PLANT-TYPE DOMAIN-CONTAINING PROTEIN"/>
    <property type="match status" value="1"/>
</dbReference>
<sequence>MGKMMFIVIVLFIAEFTFVCLADNFIDCIPSEKKALVRFTESLSRPSNMLSSWTNNDCCTWQGVECDEATGHVNELRLGNTNRRNDSMLQGYLIDSSLLELKHLNHLDLSFNDFQGSPIPTSFGSMKQLQYLNLSNANFVGIVPHQLGSLSSLRTLDLGGGSYGNLIVDDFKWAVNLISLEYLDLSYVNLSGTQDLAKVLSMFPSMIELRLSRSGLDNTNLAHACVNSEMLINVQHLDLSSNSFEGNCPCFIQNMTSLSFLDISDNRYNSCDPRFIKSTNLDHLNLANNSLRHNADWVYEVFYGDISGAFRNLSRCWSDNLESLDLGLNQFHGHFPEGLVSFSALRVLNLSQNQLTGEIPVSLGQLSNLENNMLRFSVGDDWVPPFQLKYLSMRATEIGGRFPQWLEKQKAIYEIVLSNCRIIGTLPKWLRYSVNLTYLHLSNNLIEMPIPELAYSLESLHLNNNNLTGQLPTTLQSCRRLKVVDVGDNKLSGELPEWIGNYLADLQILRVKNNEFYGSIPMAYCLLYRHQMMDLANNNLTGSIPNCFSNFSGIVMLDYTKTSVVNLDLSCNHLAGEIPSELTNLAGLIGLNLSHNHLGGNIPGKIGDMKSMESLDISSNNLSGTIPESLLKLTSLSHLNLSHNNLSGRILTGSGLWRFVDPMIYDGNSGLCGAPLLTKCPPKTENDAEGDGDKGKKKHVKIIILGVLSAMVLLSLAMALFITRKLKQGKREATLNELLRLEGYTEEDGGGSKSNDLRLFTYSSIQSATHNFSSKYKLGQGGFGPVYKGKTSEGQDVAVKLLSRQSGQGLLEFKTELMLISKLQHVNLVKLIGFCVHRGDKMIIYDYMPNKSLDFFLFSSSMKEQLDWQKRFNIIEGIAQGLLYLHKYSRLKIIHRDLKPSNILLDQNMNPKISDFGLARIFKQDISEDNTKRRVGTFGYMAPEYAMQGIFSVKSDVYSFGVLILEIVSGRKNNSFHEIEGPLSLMEYAWELWRKGYVLELMDSTLRDSCVVDQLQRCIHIGLLCVENHVSDRPTIEDVILMLKNEMTNWPMPESPAFITRYNVIKEVEKSAIGKLSANELTLSEMGGR</sequence>
<feature type="signal peptide" evidence="21">
    <location>
        <begin position="1"/>
        <end position="22"/>
    </location>
</feature>
<keyword evidence="16" id="KW-0675">Receptor</keyword>
<dbReference type="EC" id="2.7.11.1" evidence="5"/>
<organism evidence="23 24">
    <name type="scientific">Castilleja foliolosa</name>
    <dbReference type="NCBI Taxonomy" id="1961234"/>
    <lineage>
        <taxon>Eukaryota</taxon>
        <taxon>Viridiplantae</taxon>
        <taxon>Streptophyta</taxon>
        <taxon>Embryophyta</taxon>
        <taxon>Tracheophyta</taxon>
        <taxon>Spermatophyta</taxon>
        <taxon>Magnoliopsida</taxon>
        <taxon>eudicotyledons</taxon>
        <taxon>Gunneridae</taxon>
        <taxon>Pentapetalae</taxon>
        <taxon>asterids</taxon>
        <taxon>lamiids</taxon>
        <taxon>Lamiales</taxon>
        <taxon>Orobanchaceae</taxon>
        <taxon>Pedicularideae</taxon>
        <taxon>Castillejinae</taxon>
        <taxon>Castilleja</taxon>
    </lineage>
</organism>
<dbReference type="PROSITE" id="PS00108">
    <property type="entry name" value="PROTEIN_KINASE_ST"/>
    <property type="match status" value="1"/>
</dbReference>
<evidence type="ECO:0000256" key="14">
    <source>
        <dbReference type="ARBA" id="ARBA00023136"/>
    </source>
</evidence>
<evidence type="ECO:0000256" key="6">
    <source>
        <dbReference type="ARBA" id="ARBA00022475"/>
    </source>
</evidence>
<keyword evidence="9 21" id="KW-0732">Signal</keyword>
<evidence type="ECO:0000256" key="8">
    <source>
        <dbReference type="ARBA" id="ARBA00022692"/>
    </source>
</evidence>
<protein>
    <recommendedName>
        <fullName evidence="5">non-specific serine/threonine protein kinase</fullName>
        <ecNumber evidence="5">2.7.11.1</ecNumber>
    </recommendedName>
</protein>
<dbReference type="InterPro" id="IPR001611">
    <property type="entry name" value="Leu-rich_rpt"/>
</dbReference>
<keyword evidence="11" id="KW-0547">Nucleotide-binding</keyword>
<keyword evidence="12" id="KW-0067">ATP-binding</keyword>
<name>A0ABD3D495_9LAMI</name>
<dbReference type="GO" id="GO:0005886">
    <property type="term" value="C:plasma membrane"/>
    <property type="evidence" value="ECO:0007669"/>
    <property type="project" value="UniProtKB-SubCell"/>
</dbReference>
<evidence type="ECO:0000256" key="7">
    <source>
        <dbReference type="ARBA" id="ARBA00022614"/>
    </source>
</evidence>
<keyword evidence="13 20" id="KW-1133">Transmembrane helix</keyword>
<dbReference type="Gene3D" id="3.30.200.20">
    <property type="entry name" value="Phosphorylase Kinase, domain 1"/>
    <property type="match status" value="1"/>
</dbReference>
<feature type="domain" description="Protein kinase" evidence="22">
    <location>
        <begin position="772"/>
        <end position="1058"/>
    </location>
</feature>
<evidence type="ECO:0000256" key="16">
    <source>
        <dbReference type="ARBA" id="ARBA00023170"/>
    </source>
</evidence>
<dbReference type="GO" id="GO:0006952">
    <property type="term" value="P:defense response"/>
    <property type="evidence" value="ECO:0007669"/>
    <property type="project" value="UniProtKB-ARBA"/>
</dbReference>
<dbReference type="GO" id="GO:0051707">
    <property type="term" value="P:response to other organism"/>
    <property type="evidence" value="ECO:0007669"/>
    <property type="project" value="UniProtKB-ARBA"/>
</dbReference>
<dbReference type="Pfam" id="PF13855">
    <property type="entry name" value="LRR_8"/>
    <property type="match status" value="1"/>
</dbReference>
<evidence type="ECO:0000256" key="13">
    <source>
        <dbReference type="ARBA" id="ARBA00022989"/>
    </source>
</evidence>
<dbReference type="CDD" id="cd14066">
    <property type="entry name" value="STKc_IRAK"/>
    <property type="match status" value="1"/>
</dbReference>
<dbReference type="InterPro" id="IPR008271">
    <property type="entry name" value="Ser/Thr_kinase_AS"/>
</dbReference>
<dbReference type="PANTHER" id="PTHR48053">
    <property type="entry name" value="LEUCINE RICH REPEAT FAMILY PROTEIN, EXPRESSED"/>
    <property type="match status" value="1"/>
</dbReference>
<evidence type="ECO:0000313" key="24">
    <source>
        <dbReference type="Proteomes" id="UP001632038"/>
    </source>
</evidence>
<evidence type="ECO:0000256" key="1">
    <source>
        <dbReference type="ARBA" id="ARBA00004162"/>
    </source>
</evidence>
<keyword evidence="17" id="KW-0325">Glycoprotein</keyword>
<keyword evidence="15" id="KW-1015">Disulfide bond</keyword>
<evidence type="ECO:0000256" key="10">
    <source>
        <dbReference type="ARBA" id="ARBA00022737"/>
    </source>
</evidence>
<evidence type="ECO:0000256" key="12">
    <source>
        <dbReference type="ARBA" id="ARBA00022840"/>
    </source>
</evidence>
<dbReference type="FunFam" id="1.10.510.10:FF:000060">
    <property type="entry name" value="G-type lectin S-receptor-like serine/threonine-protein kinase"/>
    <property type="match status" value="1"/>
</dbReference>
<dbReference type="FunFam" id="3.80.10.10:FF:000111">
    <property type="entry name" value="LRR receptor-like serine/threonine-protein kinase ERECTA"/>
    <property type="match status" value="1"/>
</dbReference>
<dbReference type="PROSITE" id="PS50011">
    <property type="entry name" value="PROTEIN_KINASE_DOM"/>
    <property type="match status" value="1"/>
</dbReference>
<reference evidence="24" key="1">
    <citation type="journal article" date="2024" name="IScience">
        <title>Strigolactones Initiate the Formation of Haustorium-like Structures in Castilleja.</title>
        <authorList>
            <person name="Buerger M."/>
            <person name="Peterson D."/>
            <person name="Chory J."/>
        </authorList>
    </citation>
    <scope>NUCLEOTIDE SEQUENCE [LARGE SCALE GENOMIC DNA]</scope>
</reference>
<dbReference type="FunFam" id="3.80.10.10:FF:000095">
    <property type="entry name" value="LRR receptor-like serine/threonine-protein kinase GSO1"/>
    <property type="match status" value="1"/>
</dbReference>
<comment type="catalytic activity">
    <reaction evidence="18">
        <text>L-threonyl-[protein] + ATP = O-phospho-L-threonyl-[protein] + ADP + H(+)</text>
        <dbReference type="Rhea" id="RHEA:46608"/>
        <dbReference type="Rhea" id="RHEA-COMP:11060"/>
        <dbReference type="Rhea" id="RHEA-COMP:11605"/>
        <dbReference type="ChEBI" id="CHEBI:15378"/>
        <dbReference type="ChEBI" id="CHEBI:30013"/>
        <dbReference type="ChEBI" id="CHEBI:30616"/>
        <dbReference type="ChEBI" id="CHEBI:61977"/>
        <dbReference type="ChEBI" id="CHEBI:456216"/>
        <dbReference type="EC" id="2.7.11.1"/>
    </reaction>
</comment>
<dbReference type="InterPro" id="IPR051716">
    <property type="entry name" value="Plant_RL_S/T_kinase"/>
</dbReference>
<evidence type="ECO:0000256" key="3">
    <source>
        <dbReference type="ARBA" id="ARBA00008684"/>
    </source>
</evidence>
<dbReference type="EMBL" id="JAVIJP010000027">
    <property type="protein sequence ID" value="KAL3635785.1"/>
    <property type="molecule type" value="Genomic_DNA"/>
</dbReference>
<evidence type="ECO:0000313" key="23">
    <source>
        <dbReference type="EMBL" id="KAL3635785.1"/>
    </source>
</evidence>
<evidence type="ECO:0000259" key="22">
    <source>
        <dbReference type="PROSITE" id="PS50011"/>
    </source>
</evidence>
<evidence type="ECO:0000256" key="21">
    <source>
        <dbReference type="SAM" id="SignalP"/>
    </source>
</evidence>
<dbReference type="Gene3D" id="1.10.510.10">
    <property type="entry name" value="Transferase(Phosphotransferase) domain 1"/>
    <property type="match status" value="1"/>
</dbReference>
<dbReference type="PRINTS" id="PR00019">
    <property type="entry name" value="LEURICHRPT"/>
</dbReference>
<evidence type="ECO:0000256" key="15">
    <source>
        <dbReference type="ARBA" id="ARBA00023157"/>
    </source>
</evidence>
<comment type="subcellular location">
    <subcellularLocation>
        <location evidence="1">Cell membrane</location>
        <topology evidence="1">Single-pass membrane protein</topology>
    </subcellularLocation>
    <subcellularLocation>
        <location evidence="2">Membrane</location>
        <topology evidence="2">Single-pass type I membrane protein</topology>
    </subcellularLocation>
</comment>
<proteinExistence type="inferred from homology"/>